<dbReference type="AlphaFoldDB" id="A0A143PQM0"/>
<reference evidence="12" key="2">
    <citation type="submission" date="2016-04" db="EMBL/GenBank/DDBJ databases">
        <title>First Complete Genome Sequence of a Subdivision 6 Acidobacterium.</title>
        <authorList>
            <person name="Huang S."/>
            <person name="Vieira S."/>
            <person name="Bunk B."/>
            <person name="Riedel T."/>
            <person name="Sproeer C."/>
            <person name="Overmann J."/>
        </authorList>
    </citation>
    <scope>NUCLEOTIDE SEQUENCE [LARGE SCALE GENOMIC DNA]</scope>
    <source>
        <strain evidence="12">DSM 100886 HEG_-6_39</strain>
    </source>
</reference>
<dbReference type="NCBIfam" id="TIGR03824">
    <property type="entry name" value="FlgM_jcvi"/>
    <property type="match status" value="1"/>
</dbReference>
<keyword evidence="5" id="KW-0805">Transcription regulation</keyword>
<dbReference type="GO" id="GO:0045892">
    <property type="term" value="P:negative regulation of DNA-templated transcription"/>
    <property type="evidence" value="ECO:0007669"/>
    <property type="project" value="InterPro"/>
</dbReference>
<dbReference type="InterPro" id="IPR031316">
    <property type="entry name" value="FlgM_C"/>
</dbReference>
<evidence type="ECO:0000256" key="2">
    <source>
        <dbReference type="ARBA" id="ARBA00017823"/>
    </source>
</evidence>
<dbReference type="SUPFAM" id="SSF101498">
    <property type="entry name" value="Anti-sigma factor FlgM"/>
    <property type="match status" value="1"/>
</dbReference>
<comment type="similarity">
    <text evidence="1">Belongs to the FlgM family.</text>
</comment>
<organism evidence="11 12">
    <name type="scientific">Luteitalea pratensis</name>
    <dbReference type="NCBI Taxonomy" id="1855912"/>
    <lineage>
        <taxon>Bacteria</taxon>
        <taxon>Pseudomonadati</taxon>
        <taxon>Acidobacteriota</taxon>
        <taxon>Vicinamibacteria</taxon>
        <taxon>Vicinamibacterales</taxon>
        <taxon>Vicinamibacteraceae</taxon>
        <taxon>Luteitalea</taxon>
    </lineage>
</organism>
<dbReference type="InterPro" id="IPR035890">
    <property type="entry name" value="Anti-sigma-28_factor_FlgM_sf"/>
</dbReference>
<keyword evidence="4" id="KW-1005">Bacterial flagellum biogenesis</keyword>
<keyword evidence="11" id="KW-0282">Flagellum</keyword>
<feature type="compositionally biased region" description="Polar residues" evidence="9">
    <location>
        <begin position="14"/>
        <end position="30"/>
    </location>
</feature>
<evidence type="ECO:0000256" key="4">
    <source>
        <dbReference type="ARBA" id="ARBA00022795"/>
    </source>
</evidence>
<feature type="domain" description="Anti-sigma-28 factor FlgM C-terminal" evidence="10">
    <location>
        <begin position="38"/>
        <end position="92"/>
    </location>
</feature>
<name>A0A143PQM0_LUTPR</name>
<dbReference type="Proteomes" id="UP000076079">
    <property type="component" value="Chromosome"/>
</dbReference>
<evidence type="ECO:0000313" key="12">
    <source>
        <dbReference type="Proteomes" id="UP000076079"/>
    </source>
</evidence>
<keyword evidence="12" id="KW-1185">Reference proteome</keyword>
<dbReference type="EMBL" id="CP015136">
    <property type="protein sequence ID" value="AMY10410.1"/>
    <property type="molecule type" value="Genomic_DNA"/>
</dbReference>
<comment type="function">
    <text evidence="7">Responsible for the coupling of flagellin expression to flagellar assembly by preventing expression of the flagellin genes when a component of the middle class of proteins is defective. It negatively regulates flagellar genes by inhibiting the activity of FliA by directly binding to FliA.</text>
</comment>
<keyword evidence="11" id="KW-0966">Cell projection</keyword>
<accession>A0A143PQM0</accession>
<evidence type="ECO:0000259" key="10">
    <source>
        <dbReference type="Pfam" id="PF04316"/>
    </source>
</evidence>
<gene>
    <name evidence="11" type="ORF">LuPra_03640</name>
</gene>
<proteinExistence type="inferred from homology"/>
<reference evidence="11 12" key="1">
    <citation type="journal article" date="2016" name="Genome Announc.">
        <title>First Complete Genome Sequence of a Subdivision 6 Acidobacterium Strain.</title>
        <authorList>
            <person name="Huang S."/>
            <person name="Vieira S."/>
            <person name="Bunk B."/>
            <person name="Riedel T."/>
            <person name="Sproer C."/>
            <person name="Overmann J."/>
        </authorList>
    </citation>
    <scope>NUCLEOTIDE SEQUENCE [LARGE SCALE GENOMIC DNA]</scope>
    <source>
        <strain evidence="12">DSM 100886 HEG_-6_39</strain>
    </source>
</reference>
<dbReference type="Pfam" id="PF04316">
    <property type="entry name" value="FlgM"/>
    <property type="match status" value="1"/>
</dbReference>
<keyword evidence="3" id="KW-0678">Repressor</keyword>
<dbReference type="InterPro" id="IPR007412">
    <property type="entry name" value="FlgM"/>
</dbReference>
<keyword evidence="11" id="KW-0969">Cilium</keyword>
<evidence type="ECO:0000256" key="9">
    <source>
        <dbReference type="SAM" id="MobiDB-lite"/>
    </source>
</evidence>
<evidence type="ECO:0000256" key="8">
    <source>
        <dbReference type="ARBA" id="ARBA00030117"/>
    </source>
</evidence>
<dbReference type="RefSeq" id="WP_110172052.1">
    <property type="nucleotide sequence ID" value="NZ_CP015136.1"/>
</dbReference>
<keyword evidence="6" id="KW-0804">Transcription</keyword>
<dbReference type="GO" id="GO:0044781">
    <property type="term" value="P:bacterial-type flagellum organization"/>
    <property type="evidence" value="ECO:0007669"/>
    <property type="project" value="UniProtKB-KW"/>
</dbReference>
<feature type="region of interest" description="Disordered" evidence="9">
    <location>
        <begin position="1"/>
        <end position="38"/>
    </location>
</feature>
<dbReference type="STRING" id="1855912.LuPra_03640"/>
<evidence type="ECO:0000256" key="7">
    <source>
        <dbReference type="ARBA" id="ARBA00024739"/>
    </source>
</evidence>
<evidence type="ECO:0000256" key="1">
    <source>
        <dbReference type="ARBA" id="ARBA00005322"/>
    </source>
</evidence>
<evidence type="ECO:0000256" key="3">
    <source>
        <dbReference type="ARBA" id="ARBA00022491"/>
    </source>
</evidence>
<evidence type="ECO:0000256" key="6">
    <source>
        <dbReference type="ARBA" id="ARBA00023163"/>
    </source>
</evidence>
<sequence>MKIQGDRPSGVQDAGQTQQVDKAGQRTQQARGGVDAGDRVEVSADARLLGKAVDAASKAPEIRQDVVDRAKAKLAAGEIGNDPGRLADRLIDSLLST</sequence>
<dbReference type="KEGG" id="abac:LuPra_03640"/>
<evidence type="ECO:0000313" key="11">
    <source>
        <dbReference type="EMBL" id="AMY10410.1"/>
    </source>
</evidence>
<protein>
    <recommendedName>
        <fullName evidence="2">Negative regulator of flagellin synthesis</fullName>
    </recommendedName>
    <alternativeName>
        <fullName evidence="8">Anti-sigma-28 factor</fullName>
    </alternativeName>
</protein>
<evidence type="ECO:0000256" key="5">
    <source>
        <dbReference type="ARBA" id="ARBA00023015"/>
    </source>
</evidence>